<evidence type="ECO:0000259" key="3">
    <source>
        <dbReference type="Pfam" id="PF14111"/>
    </source>
</evidence>
<dbReference type="Pfam" id="PF14392">
    <property type="entry name" value="zf-CCHC_4"/>
    <property type="match status" value="1"/>
</dbReference>
<feature type="domain" description="DUF4283" evidence="3">
    <location>
        <begin position="44"/>
        <end position="119"/>
    </location>
</feature>
<organism evidence="5 6">
    <name type="scientific">Brassica cretica</name>
    <name type="common">Mustard</name>
    <dbReference type="NCBI Taxonomy" id="69181"/>
    <lineage>
        <taxon>Eukaryota</taxon>
        <taxon>Viridiplantae</taxon>
        <taxon>Streptophyta</taxon>
        <taxon>Embryophyta</taxon>
        <taxon>Tracheophyta</taxon>
        <taxon>Spermatophyta</taxon>
        <taxon>Magnoliopsida</taxon>
        <taxon>eudicotyledons</taxon>
        <taxon>Gunneridae</taxon>
        <taxon>Pentapetalae</taxon>
        <taxon>rosids</taxon>
        <taxon>malvids</taxon>
        <taxon>Brassicales</taxon>
        <taxon>Brassicaceae</taxon>
        <taxon>Brassiceae</taxon>
        <taxon>Brassica</taxon>
    </lineage>
</organism>
<name>A0A8S9PMS3_BRACR</name>
<dbReference type="Pfam" id="PF14111">
    <property type="entry name" value="DUF4283"/>
    <property type="match status" value="1"/>
</dbReference>
<evidence type="ECO:0000313" key="5">
    <source>
        <dbReference type="EMBL" id="KAF3524057.1"/>
    </source>
</evidence>
<dbReference type="GO" id="GO:0003676">
    <property type="term" value="F:nucleic acid binding"/>
    <property type="evidence" value="ECO:0007669"/>
    <property type="project" value="InterPro"/>
</dbReference>
<accession>A0A8S9PMS3</accession>
<dbReference type="GO" id="GO:0004523">
    <property type="term" value="F:RNA-DNA hybrid ribonuclease activity"/>
    <property type="evidence" value="ECO:0007669"/>
    <property type="project" value="InterPro"/>
</dbReference>
<feature type="region of interest" description="Disordered" evidence="1">
    <location>
        <begin position="258"/>
        <end position="294"/>
    </location>
</feature>
<sequence length="915" mass="104491">MGSSDHFRSTPMVDLKGKGILYEEDDEPIQLFDEDDAHTIREYRMSLIGKVLNLKKQNVEKLIQYMPTQWKMQDRITASDLGNGKFLFNFASEDNLQAVLKQGPFHYNFCMFVLVRWEPIVHDDYPWIIPFWVEISGIPLHLWTVKNLKNIGRKLVHVDTIELEAGRLLIDVDTRKPLVFKKKVQYPSWRGSHHNDEKVEMMKAQTIKAGFFARVQLSENNTIRQPIMDESKDRMSSRPYHHGAASTAHMSDDYYSHRDEREPKYKSSIAHEGYNRDRRYDNHERNGRLSEDSRVMGKTNAARYGRRFAPYEHSATSQWREKQSKSCGLHTSDRSLKPNEGASKSSPAQEHVRDHDVVVTSRTENVRHSSGKKLASAIVTPSRIPPDDTNVTVRGHEIARSMTFSPTEKAMQQSPKGDDLVIDALKDMDIAVHDDYPWIIPFWVEISGIPLHLWTVKNLKNIGRKLGHVDTIELEGGRLLINVDTRKPPVFKKKVQSPVGEEVTITIKYDLLFKHCTPCGLLTHEESYCSKKVEMMKAQTRTGLMIIIRDEREPKYKSSIAHEGYNRDRRYDNRERNGCRSEDSCVMGKTNAARYGRRFAPYEHSATSQWRENQSRSGGLHTFDRSLKLNEGASKSSPAQEHVRDHDVVVASRTENVRHSSGKKLASAIVTPSCIAPDDTNVTVRGHEIARSMTFSPTEKAMQQSPKGDDLVIDALKDMDIAGIGEKDQQDMTMDCDEDDLLGAELETLEDVECAPESSSRSAARMDRPRARSSRSRSRSRVPLGLQSTKARLLSKGSPMKMQQSSSRSWTASGQYSGYGWVWWDSGGNIQLLGTRNFNRRESALHSEVEALRWAMENMLQHSTCQNFGTYCKELIAMIKDPHVWPSFATELERIETLLICFPDFNIIHVPQARN</sequence>
<proteinExistence type="predicted"/>
<feature type="domain" description="Zinc knuckle CX2CX4HX4C" evidence="4">
    <location>
        <begin position="483"/>
        <end position="531"/>
    </location>
</feature>
<dbReference type="EMBL" id="QGKX02001347">
    <property type="protein sequence ID" value="KAF3524057.1"/>
    <property type="molecule type" value="Genomic_DNA"/>
</dbReference>
<dbReference type="PANTHER" id="PTHR31286:SF162">
    <property type="entry name" value="DUF4283 DOMAIN-CONTAINING PROTEIN-RELATED"/>
    <property type="match status" value="1"/>
</dbReference>
<dbReference type="InterPro" id="IPR025558">
    <property type="entry name" value="DUF4283"/>
</dbReference>
<feature type="region of interest" description="Disordered" evidence="1">
    <location>
        <begin position="232"/>
        <end position="251"/>
    </location>
</feature>
<dbReference type="InterPro" id="IPR002156">
    <property type="entry name" value="RNaseH_domain"/>
</dbReference>
<dbReference type="CDD" id="cd06222">
    <property type="entry name" value="RNase_H_like"/>
    <property type="match status" value="1"/>
</dbReference>
<dbReference type="Proteomes" id="UP000712600">
    <property type="component" value="Unassembled WGS sequence"/>
</dbReference>
<evidence type="ECO:0000256" key="1">
    <source>
        <dbReference type="SAM" id="MobiDB-lite"/>
    </source>
</evidence>
<evidence type="ECO:0000259" key="2">
    <source>
        <dbReference type="Pfam" id="PF13456"/>
    </source>
</evidence>
<protein>
    <recommendedName>
        <fullName evidence="7">DUF4283 domain-containing protein</fullName>
    </recommendedName>
</protein>
<gene>
    <name evidence="5" type="ORF">F2Q69_00047244</name>
</gene>
<feature type="compositionally biased region" description="Basic residues" evidence="1">
    <location>
        <begin position="771"/>
        <end position="780"/>
    </location>
</feature>
<evidence type="ECO:0000259" key="4">
    <source>
        <dbReference type="Pfam" id="PF14392"/>
    </source>
</evidence>
<feature type="domain" description="RNase H type-1" evidence="2">
    <location>
        <begin position="810"/>
        <end position="915"/>
    </location>
</feature>
<dbReference type="Pfam" id="PF13456">
    <property type="entry name" value="RVT_3"/>
    <property type="match status" value="1"/>
</dbReference>
<dbReference type="InterPro" id="IPR040256">
    <property type="entry name" value="At4g02000-like"/>
</dbReference>
<comment type="caution">
    <text evidence="5">The sequence shown here is derived from an EMBL/GenBank/DDBJ whole genome shotgun (WGS) entry which is preliminary data.</text>
</comment>
<dbReference type="PANTHER" id="PTHR31286">
    <property type="entry name" value="GLYCINE-RICH CELL WALL STRUCTURAL PROTEIN 1.8-LIKE"/>
    <property type="match status" value="1"/>
</dbReference>
<evidence type="ECO:0008006" key="7">
    <source>
        <dbReference type="Google" id="ProtNLM"/>
    </source>
</evidence>
<reference evidence="5" key="1">
    <citation type="submission" date="2019-12" db="EMBL/GenBank/DDBJ databases">
        <title>Genome sequencing and annotation of Brassica cretica.</title>
        <authorList>
            <person name="Studholme D.J."/>
            <person name="Sarris P."/>
        </authorList>
    </citation>
    <scope>NUCLEOTIDE SEQUENCE</scope>
    <source>
        <strain evidence="5">PFS-109/04</strain>
        <tissue evidence="5">Leaf</tissue>
    </source>
</reference>
<evidence type="ECO:0000313" key="6">
    <source>
        <dbReference type="Proteomes" id="UP000712600"/>
    </source>
</evidence>
<dbReference type="InterPro" id="IPR025836">
    <property type="entry name" value="Zn_knuckle_CX2CX4HX4C"/>
</dbReference>
<dbReference type="InterPro" id="IPR044730">
    <property type="entry name" value="RNase_H-like_dom_plant"/>
</dbReference>
<dbReference type="AlphaFoldDB" id="A0A8S9PMS3"/>
<feature type="region of interest" description="Disordered" evidence="1">
    <location>
        <begin position="306"/>
        <end position="355"/>
    </location>
</feature>
<feature type="region of interest" description="Disordered" evidence="1">
    <location>
        <begin position="751"/>
        <end position="807"/>
    </location>
</feature>
<feature type="compositionally biased region" description="Basic and acidic residues" evidence="1">
    <location>
        <begin position="273"/>
        <end position="294"/>
    </location>
</feature>